<dbReference type="EMBL" id="CAJPWZ010003241">
    <property type="protein sequence ID" value="CAG2254363.1"/>
    <property type="molecule type" value="Genomic_DNA"/>
</dbReference>
<dbReference type="OrthoDB" id="10072345at2759"/>
<keyword evidence="3" id="KW-1185">Reference proteome</keyword>
<dbReference type="Gene3D" id="3.40.50.1110">
    <property type="entry name" value="SGNH hydrolase"/>
    <property type="match status" value="1"/>
</dbReference>
<comment type="caution">
    <text evidence="2">The sequence shown here is derived from an EMBL/GenBank/DDBJ whole genome shotgun (WGS) entry which is preliminary data.</text>
</comment>
<feature type="region of interest" description="Disordered" evidence="1">
    <location>
        <begin position="1"/>
        <end position="30"/>
    </location>
</feature>
<evidence type="ECO:0000256" key="1">
    <source>
        <dbReference type="SAM" id="MobiDB-lite"/>
    </source>
</evidence>
<dbReference type="AlphaFoldDB" id="A0A8S3V9K1"/>
<sequence>MARVYNNNHNGKIGTKRKEDGDRDHNSSFNCKKKQLSSSLMNQEDLDVIGVFYDTEVTAVTDLLKLLKNRKSRTSFPEVAQYFIDLTDEHLKFSLDLDNIPTLDEESAPAIEERELVEYLEEDSLNLEKFRLNEMKKWDYEKDALKLVQVHTFGSNDLDEKSAEEVVNDMKKLVLATQRLVPGSNIVINELLPRYYKNYKHTEDYEVKRLDCNALLEKLCSEFNLKFVHHRNLTQINFSDGIHLDVYAGIGIYVRNLKSIVSPLLGVVNPQYTESRQSNWRNQQHERHYTFNRNPWDNHHDHSSQWQDKFTNNNFNDYQQTSRRNSDMNLKLLRLALEGLHY</sequence>
<gene>
    <name evidence="2" type="ORF">MEDL_65844</name>
</gene>
<proteinExistence type="predicted"/>
<protein>
    <submittedName>
        <fullName evidence="2">Uncharacterized protein</fullName>
    </submittedName>
</protein>
<evidence type="ECO:0000313" key="2">
    <source>
        <dbReference type="EMBL" id="CAG2254363.1"/>
    </source>
</evidence>
<reference evidence="2" key="1">
    <citation type="submission" date="2021-03" db="EMBL/GenBank/DDBJ databases">
        <authorList>
            <person name="Bekaert M."/>
        </authorList>
    </citation>
    <scope>NUCLEOTIDE SEQUENCE</scope>
</reference>
<dbReference type="InterPro" id="IPR036514">
    <property type="entry name" value="SGNH_hydro_sf"/>
</dbReference>
<feature type="compositionally biased region" description="Basic and acidic residues" evidence="1">
    <location>
        <begin position="16"/>
        <end position="26"/>
    </location>
</feature>
<organism evidence="2 3">
    <name type="scientific">Mytilus edulis</name>
    <name type="common">Blue mussel</name>
    <dbReference type="NCBI Taxonomy" id="6550"/>
    <lineage>
        <taxon>Eukaryota</taxon>
        <taxon>Metazoa</taxon>
        <taxon>Spiralia</taxon>
        <taxon>Lophotrochozoa</taxon>
        <taxon>Mollusca</taxon>
        <taxon>Bivalvia</taxon>
        <taxon>Autobranchia</taxon>
        <taxon>Pteriomorphia</taxon>
        <taxon>Mytilida</taxon>
        <taxon>Mytiloidea</taxon>
        <taxon>Mytilidae</taxon>
        <taxon>Mytilinae</taxon>
        <taxon>Mytilus</taxon>
    </lineage>
</organism>
<dbReference type="Proteomes" id="UP000683360">
    <property type="component" value="Unassembled WGS sequence"/>
</dbReference>
<evidence type="ECO:0000313" key="3">
    <source>
        <dbReference type="Proteomes" id="UP000683360"/>
    </source>
</evidence>
<accession>A0A8S3V9K1</accession>
<name>A0A8S3V9K1_MYTED</name>
<dbReference type="SUPFAM" id="SSF52266">
    <property type="entry name" value="SGNH hydrolase"/>
    <property type="match status" value="1"/>
</dbReference>
<feature type="compositionally biased region" description="Polar residues" evidence="1">
    <location>
        <begin position="1"/>
        <end position="10"/>
    </location>
</feature>